<protein>
    <submittedName>
        <fullName evidence="1">Uncharacterized protein</fullName>
    </submittedName>
</protein>
<keyword evidence="2" id="KW-1185">Reference proteome</keyword>
<evidence type="ECO:0000313" key="1">
    <source>
        <dbReference type="EMBL" id="GIY23064.1"/>
    </source>
</evidence>
<evidence type="ECO:0000313" key="2">
    <source>
        <dbReference type="Proteomes" id="UP001054837"/>
    </source>
</evidence>
<organism evidence="1 2">
    <name type="scientific">Caerostris darwini</name>
    <dbReference type="NCBI Taxonomy" id="1538125"/>
    <lineage>
        <taxon>Eukaryota</taxon>
        <taxon>Metazoa</taxon>
        <taxon>Ecdysozoa</taxon>
        <taxon>Arthropoda</taxon>
        <taxon>Chelicerata</taxon>
        <taxon>Arachnida</taxon>
        <taxon>Araneae</taxon>
        <taxon>Araneomorphae</taxon>
        <taxon>Entelegynae</taxon>
        <taxon>Araneoidea</taxon>
        <taxon>Araneidae</taxon>
        <taxon>Caerostris</taxon>
    </lineage>
</organism>
<name>A0AAV4RQW4_9ARAC</name>
<dbReference type="Proteomes" id="UP001054837">
    <property type="component" value="Unassembled WGS sequence"/>
</dbReference>
<comment type="caution">
    <text evidence="1">The sequence shown here is derived from an EMBL/GenBank/DDBJ whole genome shotgun (WGS) entry which is preliminary data.</text>
</comment>
<dbReference type="AlphaFoldDB" id="A0AAV4RQW4"/>
<reference evidence="1 2" key="1">
    <citation type="submission" date="2021-06" db="EMBL/GenBank/DDBJ databases">
        <title>Caerostris darwini draft genome.</title>
        <authorList>
            <person name="Kono N."/>
            <person name="Arakawa K."/>
        </authorList>
    </citation>
    <scope>NUCLEOTIDE SEQUENCE [LARGE SCALE GENOMIC DNA]</scope>
</reference>
<sequence>MCVGLQIGRLYSPATLIDPLGKAVGVKTKSKVDGRSRRRRPLQNSVWWRLNFTNLNKRKEGRQRRKRVGKNLEGPFTGRHFWLLTLFSSVIGALSGRPGSVRDA</sequence>
<dbReference type="EMBL" id="BPLQ01006511">
    <property type="protein sequence ID" value="GIY23064.1"/>
    <property type="molecule type" value="Genomic_DNA"/>
</dbReference>
<accession>A0AAV4RQW4</accession>
<gene>
    <name evidence="1" type="ORF">CDAR_299641</name>
</gene>
<proteinExistence type="predicted"/>